<feature type="region of interest" description="Disordered" evidence="1">
    <location>
        <begin position="33"/>
        <end position="63"/>
    </location>
</feature>
<dbReference type="Proteomes" id="UP000324222">
    <property type="component" value="Unassembled WGS sequence"/>
</dbReference>
<dbReference type="AlphaFoldDB" id="A0A5B7FYV7"/>
<gene>
    <name evidence="2" type="ORF">E2C01_046852</name>
</gene>
<reference evidence="2 3" key="1">
    <citation type="submission" date="2019-05" db="EMBL/GenBank/DDBJ databases">
        <title>Another draft genome of Portunus trituberculatus and its Hox gene families provides insights of decapod evolution.</title>
        <authorList>
            <person name="Jeong J.-H."/>
            <person name="Song I."/>
            <person name="Kim S."/>
            <person name="Choi T."/>
            <person name="Kim D."/>
            <person name="Ryu S."/>
            <person name="Kim W."/>
        </authorList>
    </citation>
    <scope>NUCLEOTIDE SEQUENCE [LARGE SCALE GENOMIC DNA]</scope>
    <source>
        <tissue evidence="2">Muscle</tissue>
    </source>
</reference>
<evidence type="ECO:0000313" key="3">
    <source>
        <dbReference type="Proteomes" id="UP000324222"/>
    </source>
</evidence>
<protein>
    <submittedName>
        <fullName evidence="2">Uncharacterized protein</fullName>
    </submittedName>
</protein>
<evidence type="ECO:0000313" key="2">
    <source>
        <dbReference type="EMBL" id="MPC52970.1"/>
    </source>
</evidence>
<proteinExistence type="predicted"/>
<evidence type="ECO:0000256" key="1">
    <source>
        <dbReference type="SAM" id="MobiDB-lite"/>
    </source>
</evidence>
<comment type="caution">
    <text evidence="2">The sequence shown here is derived from an EMBL/GenBank/DDBJ whole genome shotgun (WGS) entry which is preliminary data.</text>
</comment>
<dbReference type="EMBL" id="VSRR010011293">
    <property type="protein sequence ID" value="MPC52970.1"/>
    <property type="molecule type" value="Genomic_DNA"/>
</dbReference>
<organism evidence="2 3">
    <name type="scientific">Portunus trituberculatus</name>
    <name type="common">Swimming crab</name>
    <name type="synonym">Neptunus trituberculatus</name>
    <dbReference type="NCBI Taxonomy" id="210409"/>
    <lineage>
        <taxon>Eukaryota</taxon>
        <taxon>Metazoa</taxon>
        <taxon>Ecdysozoa</taxon>
        <taxon>Arthropoda</taxon>
        <taxon>Crustacea</taxon>
        <taxon>Multicrustacea</taxon>
        <taxon>Malacostraca</taxon>
        <taxon>Eumalacostraca</taxon>
        <taxon>Eucarida</taxon>
        <taxon>Decapoda</taxon>
        <taxon>Pleocyemata</taxon>
        <taxon>Brachyura</taxon>
        <taxon>Eubrachyura</taxon>
        <taxon>Portunoidea</taxon>
        <taxon>Portunidae</taxon>
        <taxon>Portuninae</taxon>
        <taxon>Portunus</taxon>
    </lineage>
</organism>
<name>A0A5B7FYV7_PORTR</name>
<sequence>MVFCSDNHLHYLSPPVRGMLITHGPEAQCWRFLPSPSSTSQGQRKTRPRATKTVNTSKSPTEVPVPKHVQGYVFRRVSQNDVCETALRWATGGFTLEAAWPSLPSPTSRLTVLTASWNMCTSTTINVPRF</sequence>
<accession>A0A5B7FYV7</accession>
<keyword evidence="3" id="KW-1185">Reference proteome</keyword>